<dbReference type="FunFam" id="3.40.630.10:FF:000101">
    <property type="entry name" value="N-acetylated alpha-linked acidic dipeptidase like 1"/>
    <property type="match status" value="1"/>
</dbReference>
<evidence type="ECO:0000313" key="3">
    <source>
        <dbReference type="EMBL" id="ROT74530.1"/>
    </source>
</evidence>
<dbReference type="InterPro" id="IPR039373">
    <property type="entry name" value="Peptidase_M28B"/>
</dbReference>
<dbReference type="Gene3D" id="1.20.930.40">
    <property type="entry name" value="Transferrin receptor-like, dimerisation domain"/>
    <property type="match status" value="1"/>
</dbReference>
<keyword evidence="4" id="KW-1185">Reference proteome</keyword>
<sequence length="697" mass="78222">MRFQAWPGLSAGVAAGLAVLVTANLLGVAQDFLGLPSATAEEACPASMRSHVEEGKPDSEGRVKPFGEDYFGSAGEELLREMNAENIEEYLKYLTSQGHMAGTKQDLEQAEHLRKLWLEQGLDQVFLQPYHVQLSHPDLAKPNKVYLMNEKGEAKFTSAIFEEPLDGVAYDDSIPPAFLAFAPAGTVVTDELVFVNYGRYEDFVAVEGMGIKVAGRVVIAKFGSIFRGDKSFERPRGSTLQAFILYTDPSDYHPESESGGLAYPHSLWLPGSGIQRGSIVVHDGDPTTPNYPALEGVYRLPEDKTDSPKIPAHTLSYNDARKLLVNMGGPEVREEWKGRLNITYRMGPELARKGWTLKLEVNNKKHIVPTYNVIGLIRGSEEPDRYVILGNHRDAWTFGSCDPSSATAVQMELTRSLGQLVKQGWRPRRSIVFGSWGAGEFGFFGPWEWVEEYLKVFEMRAVAHLNVDLAIIYTYNIQISATPLLHKIIKEATKKAPAPDKSLGYETLWDHWTSRHRAASPELLDWKLGSISEHAPFYQGIGVPTSYMVWEINFSEVDWSDYPLYHTTFEDFDAMKNILDPEFRYHLSMGHLWGLMAIGLADARILPMDPEDETIMLKKMIADLKNEFGQTLKQKGISLTPVDTTIDHFNDVARDFNRRLATYTNVSPLLARQLNDQLLMLEKCYIDAAGSPLRPHM</sequence>
<name>A0A423TDG9_PENVA</name>
<reference evidence="3 4" key="2">
    <citation type="submission" date="2019-01" db="EMBL/GenBank/DDBJ databases">
        <title>The decoding of complex shrimp genome reveals the adaptation for benthos swimmer, frequently molting mechanism and breeding impact on genome.</title>
        <authorList>
            <person name="Sun Y."/>
            <person name="Gao Y."/>
            <person name="Yu Y."/>
        </authorList>
    </citation>
    <scope>NUCLEOTIDE SEQUENCE [LARGE SCALE GENOMIC DNA]</scope>
    <source>
        <tissue evidence="3">Muscle</tissue>
    </source>
</reference>
<dbReference type="InterPro" id="IPR007484">
    <property type="entry name" value="Peptidase_M28"/>
</dbReference>
<feature type="non-terminal residue" evidence="3">
    <location>
        <position position="697"/>
    </location>
</feature>
<dbReference type="InterPro" id="IPR046450">
    <property type="entry name" value="PA_dom_sf"/>
</dbReference>
<dbReference type="Proteomes" id="UP000283509">
    <property type="component" value="Unassembled WGS sequence"/>
</dbReference>
<dbReference type="PANTHER" id="PTHR10404:SF77">
    <property type="entry name" value="GLUTAMATE CARBOXYPEPTIDASE 2 HOMOLOG"/>
    <property type="match status" value="1"/>
</dbReference>
<organism evidence="3 4">
    <name type="scientific">Penaeus vannamei</name>
    <name type="common">Whiteleg shrimp</name>
    <name type="synonym">Litopenaeus vannamei</name>
    <dbReference type="NCBI Taxonomy" id="6689"/>
    <lineage>
        <taxon>Eukaryota</taxon>
        <taxon>Metazoa</taxon>
        <taxon>Ecdysozoa</taxon>
        <taxon>Arthropoda</taxon>
        <taxon>Crustacea</taxon>
        <taxon>Multicrustacea</taxon>
        <taxon>Malacostraca</taxon>
        <taxon>Eumalacostraca</taxon>
        <taxon>Eucarida</taxon>
        <taxon>Decapoda</taxon>
        <taxon>Dendrobranchiata</taxon>
        <taxon>Penaeoidea</taxon>
        <taxon>Penaeidae</taxon>
        <taxon>Penaeus</taxon>
    </lineage>
</organism>
<dbReference type="GO" id="GO:0004180">
    <property type="term" value="F:carboxypeptidase activity"/>
    <property type="evidence" value="ECO:0007669"/>
    <property type="project" value="TreeGrafter"/>
</dbReference>
<protein>
    <submittedName>
        <fullName evidence="3">Putative N-acetylated-alpha-linked acidic dipeptidase 2-like</fullName>
    </submittedName>
</protein>
<evidence type="ECO:0000259" key="2">
    <source>
        <dbReference type="Pfam" id="PF04389"/>
    </source>
</evidence>
<proteinExistence type="inferred from homology"/>
<accession>A0A423TDG9</accession>
<dbReference type="SUPFAM" id="SSF47672">
    <property type="entry name" value="Transferrin receptor-like dimerisation domain"/>
    <property type="match status" value="1"/>
</dbReference>
<evidence type="ECO:0000256" key="1">
    <source>
        <dbReference type="ARBA" id="ARBA00005634"/>
    </source>
</evidence>
<evidence type="ECO:0000313" key="4">
    <source>
        <dbReference type="Proteomes" id="UP000283509"/>
    </source>
</evidence>
<dbReference type="Gene3D" id="3.50.30.30">
    <property type="match status" value="1"/>
</dbReference>
<gene>
    <name evidence="3" type="ORF">C7M84_006965</name>
</gene>
<dbReference type="SUPFAM" id="SSF53187">
    <property type="entry name" value="Zn-dependent exopeptidases"/>
    <property type="match status" value="1"/>
</dbReference>
<dbReference type="InterPro" id="IPR036757">
    <property type="entry name" value="TFR-like_dimer_dom_sf"/>
</dbReference>
<dbReference type="STRING" id="6689.A0A423TDG9"/>
<comment type="similarity">
    <text evidence="1">Belongs to the peptidase M28 family. M28B subfamily.</text>
</comment>
<comment type="caution">
    <text evidence="3">The sequence shown here is derived from an EMBL/GenBank/DDBJ whole genome shotgun (WGS) entry which is preliminary data.</text>
</comment>
<dbReference type="FunFam" id="3.50.30.30:FF:000045">
    <property type="entry name" value="Predicted protein"/>
    <property type="match status" value="1"/>
</dbReference>
<reference evidence="3 4" key="1">
    <citation type="submission" date="2018-04" db="EMBL/GenBank/DDBJ databases">
        <authorList>
            <person name="Zhang X."/>
            <person name="Yuan J."/>
            <person name="Li F."/>
            <person name="Xiang J."/>
        </authorList>
    </citation>
    <scope>NUCLEOTIDE SEQUENCE [LARGE SCALE GENOMIC DNA]</scope>
    <source>
        <tissue evidence="3">Muscle</tissue>
    </source>
</reference>
<feature type="domain" description="Peptidase M28" evidence="2">
    <location>
        <begin position="372"/>
        <end position="501"/>
    </location>
</feature>
<dbReference type="Pfam" id="PF04389">
    <property type="entry name" value="Peptidase_M28"/>
    <property type="match status" value="1"/>
</dbReference>
<dbReference type="PANTHER" id="PTHR10404">
    <property type="entry name" value="N-ACETYLATED-ALPHA-LINKED ACIDIC DIPEPTIDASE"/>
    <property type="match status" value="1"/>
</dbReference>
<dbReference type="Gene3D" id="3.40.630.10">
    <property type="entry name" value="Zn peptidases"/>
    <property type="match status" value="1"/>
</dbReference>
<dbReference type="AlphaFoldDB" id="A0A423TDG9"/>
<dbReference type="SUPFAM" id="SSF52025">
    <property type="entry name" value="PA domain"/>
    <property type="match status" value="1"/>
</dbReference>
<dbReference type="EMBL" id="QCYY01001881">
    <property type="protein sequence ID" value="ROT74530.1"/>
    <property type="molecule type" value="Genomic_DNA"/>
</dbReference>
<dbReference type="OrthoDB" id="5841748at2759"/>